<dbReference type="InterPro" id="IPR007627">
    <property type="entry name" value="RNA_pol_sigma70_r2"/>
</dbReference>
<comment type="caution">
    <text evidence="4">The sequence shown here is derived from an EMBL/GenBank/DDBJ whole genome shotgun (WGS) entry which is preliminary data.</text>
</comment>
<sequence length="424" mass="46148">MTGTDTHRAIEAVWRIEQAKLIASLTRQVRDVGLAEEFAQEALVAALKSWPRTGVPDRPGAWLMATAKRRAIDHFRHNKLIERKHAEIGRDMEAELDPVADIEAAMDDPVGDDLLSLIFTACHPVLSAEARAALTLRLVGGLTTGEIARAFLVPEPTVAQRIVRAKKALAEANVAFEVPRGTQMAERLGSVLAVIYLIFNEGYSATAGNDWTRPQLCEEAMRLGRILAELAPDEPEVHGLVALMEIQASRIGARTDEKGEPVLLLDQDRGRWNRLLIRRGLAGLARAETLGGRGSYVLQAAIAACHARAVTAGETDWARIADLYAELARLTPSPVVELNRAVAVSMARGPAAGLEIVDRLVTGNALKAYHLLPSVRGDFLAKLGRFAEARAEFEQASTLTRNAREKALLTERAQACARGERPAR</sequence>
<name>A0A844QI46_9HYPH</name>
<feature type="domain" description="DUF6596" evidence="3">
    <location>
        <begin position="187"/>
        <end position="287"/>
    </location>
</feature>
<reference evidence="4 5" key="1">
    <citation type="submission" date="2019-12" db="EMBL/GenBank/DDBJ databases">
        <title>Nitratireductor arenosus sp. nov., Isolated from sea sand, Jeju island, South Korea.</title>
        <authorList>
            <person name="Kim W."/>
        </authorList>
    </citation>
    <scope>NUCLEOTIDE SEQUENCE [LARGE SCALE GENOMIC DNA]</scope>
    <source>
        <strain evidence="4 5">CAU 1489</strain>
    </source>
</reference>
<dbReference type="NCBIfam" id="TIGR02937">
    <property type="entry name" value="sigma70-ECF"/>
    <property type="match status" value="1"/>
</dbReference>
<dbReference type="InterPro" id="IPR013324">
    <property type="entry name" value="RNA_pol_sigma_r3/r4-like"/>
</dbReference>
<dbReference type="SUPFAM" id="SSF88659">
    <property type="entry name" value="Sigma3 and sigma4 domains of RNA polymerase sigma factors"/>
    <property type="match status" value="1"/>
</dbReference>
<dbReference type="PANTHER" id="PTHR47756">
    <property type="entry name" value="BLL6612 PROTEIN-RELATED"/>
    <property type="match status" value="1"/>
</dbReference>
<dbReference type="Proteomes" id="UP000463224">
    <property type="component" value="Unassembled WGS sequence"/>
</dbReference>
<dbReference type="InterPro" id="IPR036388">
    <property type="entry name" value="WH-like_DNA-bd_sf"/>
</dbReference>
<evidence type="ECO:0000313" key="4">
    <source>
        <dbReference type="EMBL" id="MVA99586.1"/>
    </source>
</evidence>
<dbReference type="InterPro" id="IPR013325">
    <property type="entry name" value="RNA_pol_sigma_r2"/>
</dbReference>
<dbReference type="GO" id="GO:0003677">
    <property type="term" value="F:DNA binding"/>
    <property type="evidence" value="ECO:0007669"/>
    <property type="project" value="InterPro"/>
</dbReference>
<dbReference type="PANTHER" id="PTHR47756:SF1">
    <property type="entry name" value="BLL0085 PROTEIN"/>
    <property type="match status" value="1"/>
</dbReference>
<dbReference type="RefSeq" id="WP_343040981.1">
    <property type="nucleotide sequence ID" value="NZ_WPHG01000006.1"/>
</dbReference>
<protein>
    <submittedName>
        <fullName evidence="4">Sigma-70 family RNA polymerase sigma factor</fullName>
    </submittedName>
</protein>
<dbReference type="Pfam" id="PF08281">
    <property type="entry name" value="Sigma70_r4_2"/>
    <property type="match status" value="1"/>
</dbReference>
<evidence type="ECO:0000313" key="5">
    <source>
        <dbReference type="Proteomes" id="UP000463224"/>
    </source>
</evidence>
<proteinExistence type="predicted"/>
<dbReference type="InterPro" id="IPR046531">
    <property type="entry name" value="DUF6596"/>
</dbReference>
<feature type="domain" description="RNA polymerase sigma factor 70 region 4 type 2" evidence="2">
    <location>
        <begin position="119"/>
        <end position="169"/>
    </location>
</feature>
<dbReference type="Pfam" id="PF20239">
    <property type="entry name" value="DUF6596"/>
    <property type="match status" value="1"/>
</dbReference>
<feature type="domain" description="RNA polymerase sigma-70 region 2" evidence="1">
    <location>
        <begin position="21"/>
        <end position="79"/>
    </location>
</feature>
<evidence type="ECO:0000259" key="2">
    <source>
        <dbReference type="Pfam" id="PF08281"/>
    </source>
</evidence>
<dbReference type="Pfam" id="PF04542">
    <property type="entry name" value="Sigma70_r2"/>
    <property type="match status" value="1"/>
</dbReference>
<accession>A0A844QI46</accession>
<gene>
    <name evidence="4" type="ORF">GN330_20250</name>
</gene>
<dbReference type="GO" id="GO:0006352">
    <property type="term" value="P:DNA-templated transcription initiation"/>
    <property type="evidence" value="ECO:0007669"/>
    <property type="project" value="InterPro"/>
</dbReference>
<dbReference type="SUPFAM" id="SSF88946">
    <property type="entry name" value="Sigma2 domain of RNA polymerase sigma factors"/>
    <property type="match status" value="1"/>
</dbReference>
<evidence type="ECO:0000259" key="1">
    <source>
        <dbReference type="Pfam" id="PF04542"/>
    </source>
</evidence>
<keyword evidence="5" id="KW-1185">Reference proteome</keyword>
<organism evidence="4 5">
    <name type="scientific">Nitratireductor arenosus</name>
    <dbReference type="NCBI Taxonomy" id="2682096"/>
    <lineage>
        <taxon>Bacteria</taxon>
        <taxon>Pseudomonadati</taxon>
        <taxon>Pseudomonadota</taxon>
        <taxon>Alphaproteobacteria</taxon>
        <taxon>Hyphomicrobiales</taxon>
        <taxon>Phyllobacteriaceae</taxon>
        <taxon>Nitratireductor</taxon>
    </lineage>
</organism>
<dbReference type="Gene3D" id="1.10.10.10">
    <property type="entry name" value="Winged helix-like DNA-binding domain superfamily/Winged helix DNA-binding domain"/>
    <property type="match status" value="1"/>
</dbReference>
<dbReference type="EMBL" id="WPHG01000006">
    <property type="protein sequence ID" value="MVA99586.1"/>
    <property type="molecule type" value="Genomic_DNA"/>
</dbReference>
<dbReference type="InterPro" id="IPR014284">
    <property type="entry name" value="RNA_pol_sigma-70_dom"/>
</dbReference>
<dbReference type="GO" id="GO:0016987">
    <property type="term" value="F:sigma factor activity"/>
    <property type="evidence" value="ECO:0007669"/>
    <property type="project" value="InterPro"/>
</dbReference>
<dbReference type="InterPro" id="IPR013249">
    <property type="entry name" value="RNA_pol_sigma70_r4_t2"/>
</dbReference>
<evidence type="ECO:0000259" key="3">
    <source>
        <dbReference type="Pfam" id="PF20239"/>
    </source>
</evidence>
<dbReference type="AlphaFoldDB" id="A0A844QI46"/>
<dbReference type="Gene3D" id="1.10.1740.10">
    <property type="match status" value="1"/>
</dbReference>